<gene>
    <name evidence="2" type="ORF">M4V62_09605</name>
</gene>
<protein>
    <recommendedName>
        <fullName evidence="4">Secreted protein</fullName>
    </recommendedName>
</protein>
<dbReference type="Proteomes" id="UP000829992">
    <property type="component" value="Chromosome"/>
</dbReference>
<feature type="compositionally biased region" description="Basic residues" evidence="1">
    <location>
        <begin position="197"/>
        <end position="208"/>
    </location>
</feature>
<dbReference type="EMBL" id="CP097289">
    <property type="protein sequence ID" value="UQT55332.1"/>
    <property type="molecule type" value="Genomic_DNA"/>
</dbReference>
<name>A0ABY4PQD3_9ACTN</name>
<dbReference type="RefSeq" id="WP_249586821.1">
    <property type="nucleotide sequence ID" value="NZ_BAAAQL010000008.1"/>
</dbReference>
<proteinExistence type="predicted"/>
<evidence type="ECO:0000313" key="3">
    <source>
        <dbReference type="Proteomes" id="UP000829992"/>
    </source>
</evidence>
<accession>A0ABY4PQD3</accession>
<organism evidence="2 3">
    <name type="scientific">Streptomyces durmitorensis</name>
    <dbReference type="NCBI Taxonomy" id="319947"/>
    <lineage>
        <taxon>Bacteria</taxon>
        <taxon>Bacillati</taxon>
        <taxon>Actinomycetota</taxon>
        <taxon>Actinomycetes</taxon>
        <taxon>Kitasatosporales</taxon>
        <taxon>Streptomycetaceae</taxon>
        <taxon>Streptomyces</taxon>
    </lineage>
</organism>
<feature type="region of interest" description="Disordered" evidence="1">
    <location>
        <begin position="174"/>
        <end position="208"/>
    </location>
</feature>
<reference evidence="2 3" key="1">
    <citation type="submission" date="2022-05" db="EMBL/GenBank/DDBJ databases">
        <authorList>
            <person name="Zhou X."/>
            <person name="Li K."/>
            <person name="Man Y."/>
        </authorList>
    </citation>
    <scope>NUCLEOTIDE SEQUENCE [LARGE SCALE GENOMIC DNA]</scope>
    <source>
        <strain evidence="2 3">MS405</strain>
    </source>
</reference>
<evidence type="ECO:0000313" key="2">
    <source>
        <dbReference type="EMBL" id="UQT55332.1"/>
    </source>
</evidence>
<keyword evidence="3" id="KW-1185">Reference proteome</keyword>
<evidence type="ECO:0000256" key="1">
    <source>
        <dbReference type="SAM" id="MobiDB-lite"/>
    </source>
</evidence>
<feature type="compositionally biased region" description="Basic and acidic residues" evidence="1">
    <location>
        <begin position="178"/>
        <end position="192"/>
    </location>
</feature>
<sequence length="208" mass="22995">MFIIVIIAVAVIAATALFFIKRTRTPGGGKHGLQSRFGPEYQRAITDHDGDVKAAERELGERVKRHGSLQEQPLSPEEREYYVAQWADVQEQFVTSPQKAVAEADTLLARLAGDRGYPVGEQFEERIAALSVHHAPYVQGYRSMHTAAHGQSGTEEMREAMVEARGLFDALATAPPAHNDRHHTQSAEDHGHPSWTPRRRHAKGSGTS</sequence>
<evidence type="ECO:0008006" key="4">
    <source>
        <dbReference type="Google" id="ProtNLM"/>
    </source>
</evidence>